<protein>
    <submittedName>
        <fullName evidence="2">Uncharacterized protein</fullName>
    </submittedName>
</protein>
<evidence type="ECO:0000313" key="2">
    <source>
        <dbReference type="EMBL" id="EJW77349.1"/>
    </source>
</evidence>
<reference evidence="3" key="1">
    <citation type="submission" date="2012-08" db="EMBL/GenBank/DDBJ databases">
        <title>The Genome Sequence of Wuchereria bancrofti.</title>
        <authorList>
            <person name="Nutman T.B."/>
            <person name="Fink D.L."/>
            <person name="Russ C."/>
            <person name="Young S."/>
            <person name="Zeng Q."/>
            <person name="Koehrsen M."/>
            <person name="Alvarado L."/>
            <person name="Berlin A."/>
            <person name="Chapman S.B."/>
            <person name="Chen Z."/>
            <person name="Freedman E."/>
            <person name="Gellesch M."/>
            <person name="Goldberg J."/>
            <person name="Griggs A."/>
            <person name="Gujja S."/>
            <person name="Heilman E.R."/>
            <person name="Heiman D."/>
            <person name="Hepburn T."/>
            <person name="Howarth C."/>
            <person name="Jen D."/>
            <person name="Larson L."/>
            <person name="Lewis B."/>
            <person name="Mehta T."/>
            <person name="Park D."/>
            <person name="Pearson M."/>
            <person name="Roberts A."/>
            <person name="Saif S."/>
            <person name="Shea T."/>
            <person name="Shenoy N."/>
            <person name="Sisk P."/>
            <person name="Stolte C."/>
            <person name="Sykes S."/>
            <person name="Walk T."/>
            <person name="White J."/>
            <person name="Yandava C."/>
            <person name="Haas B."/>
            <person name="Henn M.R."/>
            <person name="Nusbaum C."/>
            <person name="Birren B."/>
        </authorList>
    </citation>
    <scope>NUCLEOTIDE SEQUENCE [LARGE SCALE GENOMIC DNA]</scope>
    <source>
        <strain evidence="3">NA</strain>
    </source>
</reference>
<feature type="non-terminal residue" evidence="2">
    <location>
        <position position="117"/>
    </location>
</feature>
<evidence type="ECO:0000313" key="3">
    <source>
        <dbReference type="Proteomes" id="UP000004810"/>
    </source>
</evidence>
<organism evidence="2 3">
    <name type="scientific">Wuchereria bancrofti</name>
    <dbReference type="NCBI Taxonomy" id="6293"/>
    <lineage>
        <taxon>Eukaryota</taxon>
        <taxon>Metazoa</taxon>
        <taxon>Ecdysozoa</taxon>
        <taxon>Nematoda</taxon>
        <taxon>Chromadorea</taxon>
        <taxon>Rhabditida</taxon>
        <taxon>Spirurina</taxon>
        <taxon>Spiruromorpha</taxon>
        <taxon>Filarioidea</taxon>
        <taxon>Onchocercidae</taxon>
        <taxon>Wuchereria</taxon>
    </lineage>
</organism>
<feature type="region of interest" description="Disordered" evidence="1">
    <location>
        <begin position="43"/>
        <end position="64"/>
    </location>
</feature>
<dbReference type="AlphaFoldDB" id="J9EPX1"/>
<comment type="caution">
    <text evidence="2">The sequence shown here is derived from an EMBL/GenBank/DDBJ whole genome shotgun (WGS) entry which is preliminary data.</text>
</comment>
<evidence type="ECO:0000256" key="1">
    <source>
        <dbReference type="SAM" id="MobiDB-lite"/>
    </source>
</evidence>
<accession>J9EPX1</accession>
<dbReference type="EMBL" id="ADBV01007874">
    <property type="protein sequence ID" value="EJW77349.1"/>
    <property type="molecule type" value="Genomic_DNA"/>
</dbReference>
<name>J9EPX1_WUCBA</name>
<proteinExistence type="predicted"/>
<dbReference type="Proteomes" id="UP000004810">
    <property type="component" value="Unassembled WGS sequence"/>
</dbReference>
<sequence>MIQRRRLKSDGHKAVRTFHPMQHVNNEEEDYCLNDQLLNSPKHSSQLFDVNDAGNESDTSDIDKRRKKYTGRELDCIHYRLINERVVNDVTLEFFINHVQLRFLLSFVHCLLFQHLV</sequence>
<gene>
    <name evidence="2" type="ORF">WUBG_11742</name>
</gene>